<feature type="region of interest" description="Disordered" evidence="1">
    <location>
        <begin position="63"/>
        <end position="83"/>
    </location>
</feature>
<dbReference type="EMBL" id="ML978067">
    <property type="protein sequence ID" value="KAF2018746.1"/>
    <property type="molecule type" value="Genomic_DNA"/>
</dbReference>
<dbReference type="GeneID" id="54278130"/>
<feature type="compositionally biased region" description="Polar residues" evidence="1">
    <location>
        <begin position="65"/>
        <end position="77"/>
    </location>
</feature>
<keyword evidence="3" id="KW-1185">Reference proteome</keyword>
<dbReference type="Proteomes" id="UP000799778">
    <property type="component" value="Unassembled WGS sequence"/>
</dbReference>
<accession>A0A6A5Y0J2</accession>
<dbReference type="RefSeq" id="XP_033387085.1">
    <property type="nucleotide sequence ID" value="XM_033520733.1"/>
</dbReference>
<dbReference type="AlphaFoldDB" id="A0A6A5Y0J2"/>
<gene>
    <name evidence="2" type="ORF">BU24DRAFT_104316</name>
</gene>
<name>A0A6A5Y0J2_9PLEO</name>
<evidence type="ECO:0000256" key="1">
    <source>
        <dbReference type="SAM" id="MobiDB-lite"/>
    </source>
</evidence>
<organism evidence="2 3">
    <name type="scientific">Aaosphaeria arxii CBS 175.79</name>
    <dbReference type="NCBI Taxonomy" id="1450172"/>
    <lineage>
        <taxon>Eukaryota</taxon>
        <taxon>Fungi</taxon>
        <taxon>Dikarya</taxon>
        <taxon>Ascomycota</taxon>
        <taxon>Pezizomycotina</taxon>
        <taxon>Dothideomycetes</taxon>
        <taxon>Pleosporomycetidae</taxon>
        <taxon>Pleosporales</taxon>
        <taxon>Pleosporales incertae sedis</taxon>
        <taxon>Aaosphaeria</taxon>
    </lineage>
</organism>
<sequence>MGRRRVDGKGFSSFLSLFGKRRVGMSLCAWVSSSWGGNIIQGNTVRYSTFDGCTFHVISRDGSVPSGQGWSRSSTFQAGVEGC</sequence>
<evidence type="ECO:0000313" key="2">
    <source>
        <dbReference type="EMBL" id="KAF2018746.1"/>
    </source>
</evidence>
<evidence type="ECO:0000313" key="3">
    <source>
        <dbReference type="Proteomes" id="UP000799778"/>
    </source>
</evidence>
<proteinExistence type="predicted"/>
<protein>
    <submittedName>
        <fullName evidence="2">Uncharacterized protein</fullName>
    </submittedName>
</protein>
<reference evidence="2" key="1">
    <citation type="journal article" date="2020" name="Stud. Mycol.">
        <title>101 Dothideomycetes genomes: a test case for predicting lifestyles and emergence of pathogens.</title>
        <authorList>
            <person name="Haridas S."/>
            <person name="Albert R."/>
            <person name="Binder M."/>
            <person name="Bloem J."/>
            <person name="Labutti K."/>
            <person name="Salamov A."/>
            <person name="Andreopoulos B."/>
            <person name="Baker S."/>
            <person name="Barry K."/>
            <person name="Bills G."/>
            <person name="Bluhm B."/>
            <person name="Cannon C."/>
            <person name="Castanera R."/>
            <person name="Culley D."/>
            <person name="Daum C."/>
            <person name="Ezra D."/>
            <person name="Gonzalez J."/>
            <person name="Henrissat B."/>
            <person name="Kuo A."/>
            <person name="Liang C."/>
            <person name="Lipzen A."/>
            <person name="Lutzoni F."/>
            <person name="Magnuson J."/>
            <person name="Mondo S."/>
            <person name="Nolan M."/>
            <person name="Ohm R."/>
            <person name="Pangilinan J."/>
            <person name="Park H.-J."/>
            <person name="Ramirez L."/>
            <person name="Alfaro M."/>
            <person name="Sun H."/>
            <person name="Tritt A."/>
            <person name="Yoshinaga Y."/>
            <person name="Zwiers L.-H."/>
            <person name="Turgeon B."/>
            <person name="Goodwin S."/>
            <person name="Spatafora J."/>
            <person name="Crous P."/>
            <person name="Grigoriev I."/>
        </authorList>
    </citation>
    <scope>NUCLEOTIDE SEQUENCE</scope>
    <source>
        <strain evidence="2">CBS 175.79</strain>
    </source>
</reference>